<dbReference type="PROSITE" id="PS50043">
    <property type="entry name" value="HTH_LUXR_2"/>
    <property type="match status" value="1"/>
</dbReference>
<dbReference type="STRING" id="420662.Mpe_A0357"/>
<accession>A2SCN0</accession>
<name>A2SCN0_METPP</name>
<dbReference type="PANTHER" id="PTHR43214">
    <property type="entry name" value="TWO-COMPONENT RESPONSE REGULATOR"/>
    <property type="match status" value="1"/>
</dbReference>
<dbReference type="RefSeq" id="WP_011827958.1">
    <property type="nucleotide sequence ID" value="NC_008825.1"/>
</dbReference>
<dbReference type="GO" id="GO:0000160">
    <property type="term" value="P:phosphorelay signal transduction system"/>
    <property type="evidence" value="ECO:0007669"/>
    <property type="project" value="InterPro"/>
</dbReference>
<dbReference type="HOGENOM" id="CLU_000445_90_1_4"/>
<organism evidence="6 7">
    <name type="scientific">Methylibium petroleiphilum (strain ATCC BAA-1232 / LMG 22953 / PM1)</name>
    <dbReference type="NCBI Taxonomy" id="420662"/>
    <lineage>
        <taxon>Bacteria</taxon>
        <taxon>Pseudomonadati</taxon>
        <taxon>Pseudomonadota</taxon>
        <taxon>Betaproteobacteria</taxon>
        <taxon>Burkholderiales</taxon>
        <taxon>Sphaerotilaceae</taxon>
        <taxon>Methylibium</taxon>
    </lineage>
</organism>
<dbReference type="InterPro" id="IPR000792">
    <property type="entry name" value="Tscrpt_reg_LuxR_C"/>
</dbReference>
<dbReference type="InterPro" id="IPR001789">
    <property type="entry name" value="Sig_transdc_resp-reg_receiver"/>
</dbReference>
<dbReference type="Proteomes" id="UP000000366">
    <property type="component" value="Chromosome"/>
</dbReference>
<dbReference type="InterPro" id="IPR016032">
    <property type="entry name" value="Sig_transdc_resp-reg_C-effctor"/>
</dbReference>
<evidence type="ECO:0000259" key="5">
    <source>
        <dbReference type="PROSITE" id="PS50110"/>
    </source>
</evidence>
<dbReference type="SUPFAM" id="SSF52172">
    <property type="entry name" value="CheY-like"/>
    <property type="match status" value="1"/>
</dbReference>
<protein>
    <submittedName>
        <fullName evidence="6">Two-component response regulator</fullName>
    </submittedName>
</protein>
<keyword evidence="2" id="KW-0238">DNA-binding</keyword>
<dbReference type="KEGG" id="mpt:Mpe_A0357"/>
<feature type="domain" description="HTH luxR-type" evidence="4">
    <location>
        <begin position="142"/>
        <end position="207"/>
    </location>
</feature>
<proteinExistence type="predicted"/>
<evidence type="ECO:0000313" key="7">
    <source>
        <dbReference type="Proteomes" id="UP000000366"/>
    </source>
</evidence>
<dbReference type="GO" id="GO:0003677">
    <property type="term" value="F:DNA binding"/>
    <property type="evidence" value="ECO:0007669"/>
    <property type="project" value="UniProtKB-KW"/>
</dbReference>
<gene>
    <name evidence="6" type="ordered locus">Mpe_A0357</name>
</gene>
<keyword evidence="1 3" id="KW-0597">Phosphoprotein</keyword>
<dbReference type="Pfam" id="PF00072">
    <property type="entry name" value="Response_reg"/>
    <property type="match status" value="1"/>
</dbReference>
<dbReference type="Gene3D" id="3.40.50.2300">
    <property type="match status" value="1"/>
</dbReference>
<dbReference type="EMBL" id="CP000555">
    <property type="protein sequence ID" value="ABM93319.1"/>
    <property type="molecule type" value="Genomic_DNA"/>
</dbReference>
<evidence type="ECO:0000256" key="2">
    <source>
        <dbReference type="ARBA" id="ARBA00023125"/>
    </source>
</evidence>
<reference evidence="6 7" key="1">
    <citation type="journal article" date="2007" name="J. Bacteriol.">
        <title>Whole-genome analysis of the methyl tert-butyl ether-degrading beta-proteobacterium Methylibium petroleiphilum PM1.</title>
        <authorList>
            <person name="Kane S.R."/>
            <person name="Chakicherla A.Y."/>
            <person name="Chain P.S.G."/>
            <person name="Schmidt R."/>
            <person name="Shin M.W."/>
            <person name="Legler T.C."/>
            <person name="Scow K.M."/>
            <person name="Larimer F.W."/>
            <person name="Lucas S.M."/>
            <person name="Richardson P.M."/>
            <person name="Hristova K.R."/>
        </authorList>
    </citation>
    <scope>NUCLEOTIDE SEQUENCE [LARGE SCALE GENOMIC DNA]</scope>
    <source>
        <strain evidence="7">ATCC BAA-1232 / LMG 22953 / PM1</strain>
    </source>
</reference>
<dbReference type="PROSITE" id="PS50110">
    <property type="entry name" value="RESPONSE_REGULATORY"/>
    <property type="match status" value="1"/>
</dbReference>
<dbReference type="AlphaFoldDB" id="A2SCN0"/>
<dbReference type="SUPFAM" id="SSF46894">
    <property type="entry name" value="C-terminal effector domain of the bipartite response regulators"/>
    <property type="match status" value="1"/>
</dbReference>
<dbReference type="eggNOG" id="COG2197">
    <property type="taxonomic scope" value="Bacteria"/>
</dbReference>
<evidence type="ECO:0000256" key="3">
    <source>
        <dbReference type="PROSITE-ProRule" id="PRU00169"/>
    </source>
</evidence>
<feature type="domain" description="Response regulatory" evidence="5">
    <location>
        <begin position="4"/>
        <end position="120"/>
    </location>
</feature>
<evidence type="ECO:0000313" key="6">
    <source>
        <dbReference type="EMBL" id="ABM93319.1"/>
    </source>
</evidence>
<evidence type="ECO:0000256" key="1">
    <source>
        <dbReference type="ARBA" id="ARBA00022553"/>
    </source>
</evidence>
<evidence type="ECO:0000259" key="4">
    <source>
        <dbReference type="PROSITE" id="PS50043"/>
    </source>
</evidence>
<dbReference type="InterPro" id="IPR058245">
    <property type="entry name" value="NreC/VraR/RcsB-like_REC"/>
</dbReference>
<keyword evidence="7" id="KW-1185">Reference proteome</keyword>
<feature type="modified residue" description="4-aspartylphosphate" evidence="3">
    <location>
        <position position="55"/>
    </location>
</feature>
<dbReference type="InterPro" id="IPR039420">
    <property type="entry name" value="WalR-like"/>
</dbReference>
<dbReference type="CDD" id="cd17535">
    <property type="entry name" value="REC_NarL-like"/>
    <property type="match status" value="1"/>
</dbReference>
<sequence>MTIRVMLVDDHAIVREGYKRLLELQSDIVVVAEAGDGGEALNQWRALRPAVVVIDLGLPGMGGLELIARLRQRDEACRMLAFSMHRDAVWVAQALRAGALGYVTKSSAPSQLVAAVREVNQGRRVLSPDVSGEVASALLDPQDSAAHGLSPREFEVMRLLVGGRTPQEIAQSLSLSVKTVHNVHYQIKSKLGTASDFELARMAWQRGWIG</sequence>
<dbReference type="SMART" id="SM00421">
    <property type="entry name" value="HTH_LUXR"/>
    <property type="match status" value="1"/>
</dbReference>
<dbReference type="GO" id="GO:0006355">
    <property type="term" value="P:regulation of DNA-templated transcription"/>
    <property type="evidence" value="ECO:0007669"/>
    <property type="project" value="InterPro"/>
</dbReference>
<dbReference type="SMART" id="SM00448">
    <property type="entry name" value="REC"/>
    <property type="match status" value="1"/>
</dbReference>
<dbReference type="PRINTS" id="PR00038">
    <property type="entry name" value="HTHLUXR"/>
</dbReference>
<dbReference type="PANTHER" id="PTHR43214:SF43">
    <property type="entry name" value="TWO-COMPONENT RESPONSE REGULATOR"/>
    <property type="match status" value="1"/>
</dbReference>
<dbReference type="Pfam" id="PF00196">
    <property type="entry name" value="GerE"/>
    <property type="match status" value="1"/>
</dbReference>
<dbReference type="InterPro" id="IPR011006">
    <property type="entry name" value="CheY-like_superfamily"/>
</dbReference>
<dbReference type="CDD" id="cd06170">
    <property type="entry name" value="LuxR_C_like"/>
    <property type="match status" value="1"/>
</dbReference>